<evidence type="ECO:0000313" key="3">
    <source>
        <dbReference type="EMBL" id="GLS67721.1"/>
    </source>
</evidence>
<evidence type="ECO:0000313" key="4">
    <source>
        <dbReference type="Proteomes" id="UP000321960"/>
    </source>
</evidence>
<dbReference type="Proteomes" id="UP001156856">
    <property type="component" value="Unassembled WGS sequence"/>
</dbReference>
<comment type="caution">
    <text evidence="2">The sequence shown here is derived from an EMBL/GenBank/DDBJ whole genome shotgun (WGS) entry which is preliminary data.</text>
</comment>
<dbReference type="PROSITE" id="PS51318">
    <property type="entry name" value="TAT"/>
    <property type="match status" value="1"/>
</dbReference>
<keyword evidence="5" id="KW-1185">Reference proteome</keyword>
<evidence type="ECO:0000259" key="1">
    <source>
        <dbReference type="SMART" id="SM01008"/>
    </source>
</evidence>
<proteinExistence type="predicted"/>
<dbReference type="InterPro" id="IPR052516">
    <property type="entry name" value="N-heterocyclic_Hydroxylase"/>
</dbReference>
<dbReference type="PANTHER" id="PTHR47495:SF1">
    <property type="entry name" value="BLL3820 PROTEIN"/>
    <property type="match status" value="1"/>
</dbReference>
<dbReference type="RefSeq" id="WP_147024027.1">
    <property type="nucleotide sequence ID" value="NZ_BJZU01000004.1"/>
</dbReference>
<reference evidence="3" key="1">
    <citation type="journal article" date="2014" name="Int. J. Syst. Evol. Microbiol.">
        <title>Complete genome of a new Firmicutes species belonging to the dominant human colonic microbiota ('Ruminococcus bicirculans') reveals two chromosomes and a selective capacity to utilize plant glucans.</title>
        <authorList>
            <consortium name="NISC Comparative Sequencing Program"/>
            <person name="Wegmann U."/>
            <person name="Louis P."/>
            <person name="Goesmann A."/>
            <person name="Henrissat B."/>
            <person name="Duncan S.H."/>
            <person name="Flint H.J."/>
        </authorList>
    </citation>
    <scope>NUCLEOTIDE SEQUENCE</scope>
    <source>
        <strain evidence="3">NBRC 107715</strain>
    </source>
</reference>
<dbReference type="SMART" id="SM01008">
    <property type="entry name" value="Ald_Xan_dh_C"/>
    <property type="match status" value="1"/>
</dbReference>
<dbReference type="SUPFAM" id="SSF56003">
    <property type="entry name" value="Molybdenum cofactor-binding domain"/>
    <property type="match status" value="2"/>
</dbReference>
<dbReference type="AlphaFoldDB" id="A0A512IXA2"/>
<dbReference type="Gene3D" id="3.90.1170.50">
    <property type="entry name" value="Aldehyde oxidase/xanthine dehydrogenase, a/b hammerhead"/>
    <property type="match status" value="1"/>
</dbReference>
<dbReference type="InterPro" id="IPR008274">
    <property type="entry name" value="AldOxase/xan_DH_MoCoBD1"/>
</dbReference>
<reference evidence="3" key="4">
    <citation type="submission" date="2023-01" db="EMBL/GenBank/DDBJ databases">
        <title>Draft genome sequence of Methylobacterium oxalidis strain NBRC 107715.</title>
        <authorList>
            <person name="Sun Q."/>
            <person name="Mori K."/>
        </authorList>
    </citation>
    <scope>NUCLEOTIDE SEQUENCE</scope>
    <source>
        <strain evidence="3">NBRC 107715</strain>
    </source>
</reference>
<protein>
    <submittedName>
        <fullName evidence="2">Aldehyde dehydrogenase</fullName>
    </submittedName>
</protein>
<reference evidence="5" key="2">
    <citation type="journal article" date="2019" name="Int. J. Syst. Evol. Microbiol.">
        <title>The Global Catalogue of Microorganisms (GCM) 10K type strain sequencing project: providing services to taxonomists for standard genome sequencing and annotation.</title>
        <authorList>
            <consortium name="The Broad Institute Genomics Platform"/>
            <consortium name="The Broad Institute Genome Sequencing Center for Infectious Disease"/>
            <person name="Wu L."/>
            <person name="Ma J."/>
        </authorList>
    </citation>
    <scope>NUCLEOTIDE SEQUENCE [LARGE SCALE GENOMIC DNA]</scope>
    <source>
        <strain evidence="5">NBRC 107715</strain>
    </source>
</reference>
<organism evidence="2 4">
    <name type="scientific">Methylobacterium oxalidis</name>
    <dbReference type="NCBI Taxonomy" id="944322"/>
    <lineage>
        <taxon>Bacteria</taxon>
        <taxon>Pseudomonadati</taxon>
        <taxon>Pseudomonadota</taxon>
        <taxon>Alphaproteobacteria</taxon>
        <taxon>Hyphomicrobiales</taxon>
        <taxon>Methylobacteriaceae</taxon>
        <taxon>Methylobacterium</taxon>
    </lineage>
</organism>
<accession>A0A512IXA2</accession>
<dbReference type="PIRSF" id="PIRSF036389">
    <property type="entry name" value="IOR_B"/>
    <property type="match status" value="1"/>
</dbReference>
<dbReference type="InterPro" id="IPR037165">
    <property type="entry name" value="AldOxase/xan_DH_Mopterin-bd_sf"/>
</dbReference>
<dbReference type="GO" id="GO:0016491">
    <property type="term" value="F:oxidoreductase activity"/>
    <property type="evidence" value="ECO:0007669"/>
    <property type="project" value="InterPro"/>
</dbReference>
<evidence type="ECO:0000313" key="2">
    <source>
        <dbReference type="EMBL" id="GEP02342.1"/>
    </source>
</evidence>
<dbReference type="PANTHER" id="PTHR47495">
    <property type="entry name" value="ALDEHYDE DEHYDROGENASE"/>
    <property type="match status" value="1"/>
</dbReference>
<dbReference type="Pfam" id="PF20256">
    <property type="entry name" value="MoCoBD_2"/>
    <property type="match status" value="2"/>
</dbReference>
<dbReference type="InterPro" id="IPR000674">
    <property type="entry name" value="Ald_Oxase/Xan_DH_a/b"/>
</dbReference>
<dbReference type="EMBL" id="BJZU01000004">
    <property type="protein sequence ID" value="GEP02342.1"/>
    <property type="molecule type" value="Genomic_DNA"/>
</dbReference>
<gene>
    <name evidence="3" type="ORF">GCM10007888_61060</name>
    <name evidence="2" type="ORF">MOX02_03800</name>
</gene>
<dbReference type="InterPro" id="IPR012368">
    <property type="entry name" value="OxRdtase_Mopterin-bd_su_IorB"/>
</dbReference>
<name>A0A512IXA2_9HYPH</name>
<dbReference type="InterPro" id="IPR006311">
    <property type="entry name" value="TAT_signal"/>
</dbReference>
<dbReference type="OrthoDB" id="9767994at2"/>
<evidence type="ECO:0000313" key="5">
    <source>
        <dbReference type="Proteomes" id="UP001156856"/>
    </source>
</evidence>
<dbReference type="Pfam" id="PF02738">
    <property type="entry name" value="MoCoBD_1"/>
    <property type="match status" value="1"/>
</dbReference>
<feature type="domain" description="Aldehyde oxidase/xanthine dehydrogenase a/b hammerhead" evidence="1">
    <location>
        <begin position="214"/>
        <end position="294"/>
    </location>
</feature>
<dbReference type="EMBL" id="BSPK01000117">
    <property type="protein sequence ID" value="GLS67721.1"/>
    <property type="molecule type" value="Genomic_DNA"/>
</dbReference>
<dbReference type="InterPro" id="IPR046867">
    <property type="entry name" value="AldOxase/xan_DH_MoCoBD2"/>
</dbReference>
<dbReference type="Gene3D" id="3.30.365.10">
    <property type="entry name" value="Aldehyde oxidase/xanthine dehydrogenase, molybdopterin binding domain"/>
    <property type="match status" value="4"/>
</dbReference>
<dbReference type="Proteomes" id="UP000321960">
    <property type="component" value="Unassembled WGS sequence"/>
</dbReference>
<sequence>MSEPIAPTRRTFLTGTGSLIVAFSLRPALAQQEALDGQPPPPAPHLPGSLKRSPWLDSWIRVDADGSVTVRTGKAELGQGIRTAVLQVAAEELRLEPARVRVVTADTEETANEGYTAGSHSMQDSATAIRHAAAQVRTLLADLAAARLGTEAAVLTVADGVVRALDGRQVTWGELVAGDVLHVEAQPASSFVPTDERRVIGTSLPRLDIPAKVTGASAYVQDLRPPGMVHARVVRPPSPGARLRALDAAAVERRPSVIKVVRDGSFLAVVAEKEWAAITAMEALAAHATWTEGAALPEADRIFETLAGLPVEEHVVHDSRAAAGSPARTLEATYRRRYQLHGSIGPSCALALFADETLTVWSHAQGMFPLRAALAEMLRMRPEQVRCVHVEGSGCYGHNAADDAAADAALIARAVPGRPVRLQLMREQEHLTEPCGPAMMTRVRASLDAAGTIVDWDYAVRSNTHLTRPPGAGNLLPAQLLAEPFAPPRPKPLLQPEGGGDRNAIPLYRLPNARVLHQFVPEMPLRVSALRALGAYVNVFSIESFMDELAAAVGQDPVAFRLQHLEDARAQAVIRTAAERAGWSDRQRARNRGHGFAFARYKNLGAYLALAVEVEIARETGRIRLRRAVAAIDAGEAVNPDGIRNQVEGGIIQSTSWTLYEQVTVDRSRITSRDWSTYPILRMQAAPERIEIHILDRPGEPFLGTGEAAQGPTAAALGNAVADAVGVRLREIPLRRDVLREALT</sequence>
<reference evidence="2 4" key="3">
    <citation type="submission" date="2019-07" db="EMBL/GenBank/DDBJ databases">
        <title>Whole genome shotgun sequence of Methylobacterium oxalidis NBRC 107715.</title>
        <authorList>
            <person name="Hosoyama A."/>
            <person name="Uohara A."/>
            <person name="Ohji S."/>
            <person name="Ichikawa N."/>
        </authorList>
    </citation>
    <scope>NUCLEOTIDE SEQUENCE [LARGE SCALE GENOMIC DNA]</scope>
    <source>
        <strain evidence="2 4">NBRC 107715</strain>
    </source>
</reference>